<feature type="compositionally biased region" description="Low complexity" evidence="1">
    <location>
        <begin position="2563"/>
        <end position="2574"/>
    </location>
</feature>
<feature type="non-terminal residue" evidence="3">
    <location>
        <position position="1"/>
    </location>
</feature>
<feature type="non-terminal residue" evidence="3">
    <location>
        <position position="2615"/>
    </location>
</feature>
<dbReference type="Proteomes" id="UP000626109">
    <property type="component" value="Unassembled WGS sequence"/>
</dbReference>
<dbReference type="EMBL" id="CAJNNW010034973">
    <property type="protein sequence ID" value="CAE8724902.1"/>
    <property type="molecule type" value="Genomic_DNA"/>
</dbReference>
<protein>
    <submittedName>
        <fullName evidence="3">Uncharacterized protein</fullName>
    </submittedName>
</protein>
<accession>A0A813LKJ5</accession>
<feature type="region of interest" description="Disordered" evidence="1">
    <location>
        <begin position="623"/>
        <end position="645"/>
    </location>
</feature>
<evidence type="ECO:0000313" key="3">
    <source>
        <dbReference type="EMBL" id="CAE8724902.1"/>
    </source>
</evidence>
<comment type="caution">
    <text evidence="3">The sequence shown here is derived from an EMBL/GenBank/DDBJ whole genome shotgun (WGS) entry which is preliminary data.</text>
</comment>
<feature type="region of interest" description="Disordered" evidence="1">
    <location>
        <begin position="77"/>
        <end position="112"/>
    </location>
</feature>
<name>A0A813LKJ5_POLGL</name>
<keyword evidence="2" id="KW-0812">Transmembrane</keyword>
<evidence type="ECO:0000313" key="4">
    <source>
        <dbReference type="Proteomes" id="UP000626109"/>
    </source>
</evidence>
<feature type="region of interest" description="Disordered" evidence="1">
    <location>
        <begin position="404"/>
        <end position="424"/>
    </location>
</feature>
<feature type="region of interest" description="Disordered" evidence="1">
    <location>
        <begin position="156"/>
        <end position="192"/>
    </location>
</feature>
<feature type="compositionally biased region" description="Low complexity" evidence="1">
    <location>
        <begin position="156"/>
        <end position="167"/>
    </location>
</feature>
<feature type="compositionally biased region" description="Low complexity" evidence="1">
    <location>
        <begin position="408"/>
        <end position="421"/>
    </location>
</feature>
<feature type="region of interest" description="Disordered" evidence="1">
    <location>
        <begin position="2077"/>
        <end position="2100"/>
    </location>
</feature>
<feature type="compositionally biased region" description="Basic and acidic residues" evidence="1">
    <location>
        <begin position="80"/>
        <end position="100"/>
    </location>
</feature>
<gene>
    <name evidence="3" type="ORF">PGLA2088_LOCUS43890</name>
</gene>
<evidence type="ECO:0000256" key="1">
    <source>
        <dbReference type="SAM" id="MobiDB-lite"/>
    </source>
</evidence>
<feature type="compositionally biased region" description="Basic and acidic residues" evidence="1">
    <location>
        <begin position="2430"/>
        <end position="2440"/>
    </location>
</feature>
<evidence type="ECO:0000256" key="2">
    <source>
        <dbReference type="SAM" id="Phobius"/>
    </source>
</evidence>
<keyword evidence="2" id="KW-1133">Transmembrane helix</keyword>
<feature type="region of interest" description="Disordered" evidence="1">
    <location>
        <begin position="2545"/>
        <end position="2615"/>
    </location>
</feature>
<feature type="transmembrane region" description="Helical" evidence="2">
    <location>
        <begin position="31"/>
        <end position="56"/>
    </location>
</feature>
<feature type="compositionally biased region" description="Basic and acidic residues" evidence="1">
    <location>
        <begin position="2577"/>
        <end position="2596"/>
    </location>
</feature>
<feature type="region of interest" description="Disordered" evidence="1">
    <location>
        <begin position="2430"/>
        <end position="2466"/>
    </location>
</feature>
<sequence>VRRVPLSEQWLLVDGVAPPWWDKFLLLSTRWMLPLILLVIVAFLTFMLGVVPAWWYQALGRDIEEMLTIDSPTVEDADAADGRMTPEDRVAAARDHDRGPPGRRYTPGPHDWMTSAQRRQHLPEEPGYIGPAVPITASMYWTTRLRKAQATYDSDASSFSSTPSTGSIVTQGVSDPAMRTRPLSSRDSDRHHDLPSLIEGLTPEEWSHLIEVRSAFSDILREDFASNGPMERRADFFRTFDASTVDDSTRDVRIRPVDDSAADPQLVAPSAADDVDMRPFLGPESGDTLMSDHPHNRQWNHQVEFDRTHYAPPADEDFESYRLVRDTDAEFYANLDVPAMVEELMDVGRGPPGQVYIPSPDDWMIPAPRRQHLPGEPSCIGPTTSTTDNIDWTTRLREAQGTRAYEASSSSTTPNTGSTVTQGVSDPATCTRPFCSLWMISRDPTLAKQIYDKNVCNLDCTGIDTPAVLPQRCVDIWLAIATAKIEPHITEAALDVCIRVIGRMNVDDRLIFASDWSETILDSVFICDDELLRRDIADKILTHALEVGGVPKGLWFQSDFDDPSMDSDRVLPQCPIEAEWGSEPPSKRSRWARSRIQKPVLTLLRRQSFVDCASPLNFLNELEGGSAPDAPTSPTDAIASADPDQSLVTGEQIAPEIIDHKTTEARWRLTNVLGFPWPIDKVCFHMATRCSISELSALTESLMSSLQLLTVEESADYDHGMALKELLSFYLVRRQRIEQTVAANSPDIVLKAGFGSWRLDMTRGSPTWTFAPASVTPSSSADHEVDINSSYETPIGGLAHLPASCNSANIAENTRSYCDLRRTRGEQKPFSDALWRVACGQFLHNDYDQEGIFMRLVDVDQKAYAFHPCLVQGQELLSDLCAPPAGIKVARPLNEGSDVENTQEQGLASLPELTSSERLKRLNASVKPSELNAAKANSISAALGFDCRGTWLRYRNDNHWNQDLRNAIGSGQLRPPGPATLLSHDEILNSTMRYITTAQQLDSSTFSNKLFEEVPCLVREVGATGPDFNQPAPVGIIHYMPNSNKGQLRLVAGAWCFLPGPLDVNANSKVWQKNIGQGWGDYAEIESITRALGDFEDRGHMNYWNCISSHQIELEILDGRRPRPITGCPLLGFYLQDKENYRWERKVSYWDLPSLLHRHGSAYTAKAPTSYEERAMINKHIGMFLAATHFLTRSPSFVMDVPGIRGHDTNHMRWRPQLDERLTVPIQSFLPEVRSYFKNSAGKWAQVDLDWRCNTTLHWIETVADEPPQNQGAPGPDVSTEVKSQKDEDVKCSCGYHPPFMMDENYHWSETEYMSKYWCEAECGLILSASSQWEMTVRSKHNKHGKKGWLCRYCNGGWDDKKTGSHFIQINDGTTFLQIILDSPDKAPWNEWAQERANCMRLEPKKPRSMVAPTLANAQESNRCRFGGAASDAIWEILYTNPDMGTIAELDLLAAMPVQVGKFAVIMAHVDSPFERAFAALPTHTFRSLLSHGYIGIQEDGELLKLMLHADKSQCLLTELVNYAVALLPDDASGLAAQEIESCLVKLGASGPGSAAVLSAVSKWRRWSPRMITDMEPVTQKELERRLRMKWVQRLVDHLAPHWEHIPNMQTVRYRPDYNPEFIHLFGAARWGSLRGHCLNLENMVKLAFGFIPWSKDKVMDLLNCSEQKNWTPSQVQRAWSTLKFLSSILGMLDPATINHLQKKKEAVCDNLVTALILPQHRADVPALDMIMMMEMGCVAPGPAADQYCMAFSRFLAGCSGLLSDAQHTQPSTMVRTSTTLEFRAWQTKTASVNQRKVAPLIAPLHSFTGVPLWETNEKFVKLFSSNNNFSNMDYLLPMVTKVRAGIIPRPMANSTGLRWIRTVLIRLWAPIAQVQKLTWPSFRVFFADWAFQAGVSRDRRRYIGRWASEATADAYTREHRSVVCQIWKEVTPRTDKLRAGHSAPEDLNQRDYQLEMKGVPDPDTPSKAPAAIKDTIDLTKGAPGLVVVDPVPATPVTTLAADLVPEQAGGPLTVICATKEIGKPSTFKIHLLKTDGGCVGCGWKPRREAYNSLNEQDFQTADRQGMNPCSQPIHLLESKKLPPPRPKGASGPDIREGDEGHLHDLRTWRRYVQPTFGITRTKCMAILAQVHPASILPPSTMTTTTSSPSAIPVAYEADVKLLHTDASRILDQYSIPYSIQATLARDGYVTIDDLSCRWDTPELARSNAEVDLGFSSTHTGWDKRASEHACMRHYQAVKKAKSIETASNDTLGASGPREGVVLQAGKRASLEEKYKKVTGTRPPLQEQGSDAFLSAQFKMCEKGEIGFFQAKQMVSAMPDPLEMAPPVKSLKPVNGFLYQDDQEERKNPYSKEQWEPVLVVFQTNLLMCVWAFPNNRLFDLEKSDLDSFYKFFLGDEIAKRSSVKERNERPHGLPKPARSADWYSDYDKAKDAKGKDKGKGKAAAAAATRDRSRTPKPGAAPAAGGKWPAEWAEFNAKGPVLQALPSSYLCRRLRQVPLTVGLSQSPKTLTPVGGIPSSMMMGIAYAIAAEQKATCVLEYSFKAPEDSSSVSNRPEVAVAHTASPSPSQGASGSDRIGMEDIIHKGLKQDPSEMKEANPPQAEDTPQEVWCRRSN</sequence>
<reference evidence="3" key="1">
    <citation type="submission" date="2021-02" db="EMBL/GenBank/DDBJ databases">
        <authorList>
            <person name="Dougan E. K."/>
            <person name="Rhodes N."/>
            <person name="Thang M."/>
            <person name="Chan C."/>
        </authorList>
    </citation>
    <scope>NUCLEOTIDE SEQUENCE</scope>
</reference>
<keyword evidence="2" id="KW-0472">Membrane</keyword>
<organism evidence="3 4">
    <name type="scientific">Polarella glacialis</name>
    <name type="common">Dinoflagellate</name>
    <dbReference type="NCBI Taxonomy" id="89957"/>
    <lineage>
        <taxon>Eukaryota</taxon>
        <taxon>Sar</taxon>
        <taxon>Alveolata</taxon>
        <taxon>Dinophyceae</taxon>
        <taxon>Suessiales</taxon>
        <taxon>Suessiaceae</taxon>
        <taxon>Polarella</taxon>
    </lineage>
</organism>
<proteinExistence type="predicted"/>
<feature type="compositionally biased region" description="Low complexity" evidence="1">
    <location>
        <begin position="2456"/>
        <end position="2466"/>
    </location>
</feature>
<feature type="region of interest" description="Disordered" evidence="1">
    <location>
        <begin position="1263"/>
        <end position="1285"/>
    </location>
</feature>